<feature type="compositionally biased region" description="Low complexity" evidence="1">
    <location>
        <begin position="31"/>
        <end position="41"/>
    </location>
</feature>
<protein>
    <submittedName>
        <fullName evidence="2">Uncharacterized protein</fullName>
    </submittedName>
</protein>
<evidence type="ECO:0000313" key="2">
    <source>
        <dbReference type="EMBL" id="KAK6765654.1"/>
    </source>
</evidence>
<sequence length="93" mass="9959">MLNALEGDRQGDGVTVRYTDGPAESSIGYGSRTSSTSLTRLENILDENGEGTKETTSGRDAGARTSSEDGQSKYLSISLIEPDMRLLQSYVHG</sequence>
<evidence type="ECO:0000313" key="3">
    <source>
        <dbReference type="Proteomes" id="UP001303046"/>
    </source>
</evidence>
<organism evidence="2 3">
    <name type="scientific">Necator americanus</name>
    <name type="common">Human hookworm</name>
    <dbReference type="NCBI Taxonomy" id="51031"/>
    <lineage>
        <taxon>Eukaryota</taxon>
        <taxon>Metazoa</taxon>
        <taxon>Ecdysozoa</taxon>
        <taxon>Nematoda</taxon>
        <taxon>Chromadorea</taxon>
        <taxon>Rhabditida</taxon>
        <taxon>Rhabditina</taxon>
        <taxon>Rhabditomorpha</taxon>
        <taxon>Strongyloidea</taxon>
        <taxon>Ancylostomatidae</taxon>
        <taxon>Bunostominae</taxon>
        <taxon>Necator</taxon>
    </lineage>
</organism>
<proteinExistence type="predicted"/>
<reference evidence="2 3" key="1">
    <citation type="submission" date="2023-08" db="EMBL/GenBank/DDBJ databases">
        <title>A Necator americanus chromosomal reference genome.</title>
        <authorList>
            <person name="Ilik V."/>
            <person name="Petrzelkova K.J."/>
            <person name="Pardy F."/>
            <person name="Fuh T."/>
            <person name="Niatou-Singa F.S."/>
            <person name="Gouil Q."/>
            <person name="Baker L."/>
            <person name="Ritchie M.E."/>
            <person name="Jex A.R."/>
            <person name="Gazzola D."/>
            <person name="Li H."/>
            <person name="Toshio Fujiwara R."/>
            <person name="Zhan B."/>
            <person name="Aroian R.V."/>
            <person name="Pafco B."/>
            <person name="Schwarz E.M."/>
        </authorList>
    </citation>
    <scope>NUCLEOTIDE SEQUENCE [LARGE SCALE GENOMIC DNA]</scope>
    <source>
        <strain evidence="2 3">Aroian</strain>
        <tissue evidence="2">Whole animal</tissue>
    </source>
</reference>
<evidence type="ECO:0000256" key="1">
    <source>
        <dbReference type="SAM" id="MobiDB-lite"/>
    </source>
</evidence>
<dbReference type="Proteomes" id="UP001303046">
    <property type="component" value="Unassembled WGS sequence"/>
</dbReference>
<accession>A0ABR1ESN7</accession>
<gene>
    <name evidence="2" type="primary">Necator_chrX.g25687</name>
    <name evidence="2" type="ORF">RB195_025521</name>
</gene>
<dbReference type="EMBL" id="JAVFWL010000006">
    <property type="protein sequence ID" value="KAK6765654.1"/>
    <property type="molecule type" value="Genomic_DNA"/>
</dbReference>
<feature type="compositionally biased region" description="Basic and acidic residues" evidence="1">
    <location>
        <begin position="1"/>
        <end position="11"/>
    </location>
</feature>
<feature type="region of interest" description="Disordered" evidence="1">
    <location>
        <begin position="1"/>
        <end position="73"/>
    </location>
</feature>
<comment type="caution">
    <text evidence="2">The sequence shown here is derived from an EMBL/GenBank/DDBJ whole genome shotgun (WGS) entry which is preliminary data.</text>
</comment>
<name>A0ABR1ESN7_NECAM</name>
<keyword evidence="3" id="KW-1185">Reference proteome</keyword>